<comment type="caution">
    <text evidence="4">The sequence shown here is derived from an EMBL/GenBank/DDBJ whole genome shotgun (WGS) entry which is preliminary data.</text>
</comment>
<dbReference type="InterPro" id="IPR011042">
    <property type="entry name" value="6-blade_b-propeller_TolB-like"/>
</dbReference>
<evidence type="ECO:0000256" key="2">
    <source>
        <dbReference type="SAM" id="MobiDB-lite"/>
    </source>
</evidence>
<organism evidence="4 5">
    <name type="scientific">Bdellovibrio bacteriovorus</name>
    <dbReference type="NCBI Taxonomy" id="959"/>
    <lineage>
        <taxon>Bacteria</taxon>
        <taxon>Pseudomonadati</taxon>
        <taxon>Bdellovibrionota</taxon>
        <taxon>Bdellovibrionia</taxon>
        <taxon>Bdellovibrionales</taxon>
        <taxon>Pseudobdellovibrionaceae</taxon>
        <taxon>Bdellovibrio</taxon>
    </lineage>
</organism>
<dbReference type="InterPro" id="IPR001258">
    <property type="entry name" value="NHL_repeat"/>
</dbReference>
<dbReference type="GO" id="GO:0061630">
    <property type="term" value="F:ubiquitin protein ligase activity"/>
    <property type="evidence" value="ECO:0007669"/>
    <property type="project" value="TreeGrafter"/>
</dbReference>
<dbReference type="Gene3D" id="2.120.10.30">
    <property type="entry name" value="TolB, C-terminal domain"/>
    <property type="match status" value="2"/>
</dbReference>
<dbReference type="PANTHER" id="PTHR24104">
    <property type="entry name" value="E3 UBIQUITIN-PROTEIN LIGASE NHLRC1-RELATED"/>
    <property type="match status" value="1"/>
</dbReference>
<accession>A0A150WWA4</accession>
<protein>
    <recommendedName>
        <fullName evidence="6">NHL repeat containing protein</fullName>
    </recommendedName>
</protein>
<keyword evidence="3" id="KW-0732">Signal</keyword>
<evidence type="ECO:0000256" key="3">
    <source>
        <dbReference type="SAM" id="SignalP"/>
    </source>
</evidence>
<dbReference type="AlphaFoldDB" id="A0A150WWA4"/>
<dbReference type="PANTHER" id="PTHR24104:SF25">
    <property type="entry name" value="PROTEIN LIN-41"/>
    <property type="match status" value="1"/>
</dbReference>
<dbReference type="InterPro" id="IPR050952">
    <property type="entry name" value="TRIM-NHL_E3_ligases"/>
</dbReference>
<name>A0A150WWA4_BDEBC</name>
<proteinExistence type="predicted"/>
<keyword evidence="1" id="KW-0677">Repeat</keyword>
<evidence type="ECO:0000313" key="5">
    <source>
        <dbReference type="Proteomes" id="UP000075391"/>
    </source>
</evidence>
<feature type="region of interest" description="Disordered" evidence="2">
    <location>
        <begin position="349"/>
        <end position="374"/>
    </location>
</feature>
<dbReference type="PROSITE" id="PS51257">
    <property type="entry name" value="PROKAR_LIPOPROTEIN"/>
    <property type="match status" value="1"/>
</dbReference>
<dbReference type="Pfam" id="PF01436">
    <property type="entry name" value="NHL"/>
    <property type="match status" value="1"/>
</dbReference>
<dbReference type="EMBL" id="LUKF01000001">
    <property type="protein sequence ID" value="KYG70686.1"/>
    <property type="molecule type" value="Genomic_DNA"/>
</dbReference>
<dbReference type="GO" id="GO:0000209">
    <property type="term" value="P:protein polyubiquitination"/>
    <property type="evidence" value="ECO:0007669"/>
    <property type="project" value="TreeGrafter"/>
</dbReference>
<evidence type="ECO:0008006" key="6">
    <source>
        <dbReference type="Google" id="ProtNLM"/>
    </source>
</evidence>
<sequence length="404" mass="42301">MKFVMKFLPALFAIVSIGCSGGGGGGSDTPGQNYNKLNLGDGQLASRVIGQANLTSDSSGTTQTKLKTPYGLDLDPYGVLRVTEFLNNRITTFATIHASSGSGAEAVLGQSSFTSGGANGGAGAGRPAANTLYRPTSAKTFGRKLIVADSFNHRVLIYNSIPTTGNPNADVVIGSLDFVTPMPGVCAANTLHFPSHVTVVNGKLIITDTGNHRILIFDSVPTGNLPSPSLVLGQPDFTTCDSTTINGATASRLYGPTSVWSDGKKFVVADRENHRVLIWNSFPTQNGQPADLVLGQPDFTSNTANIGGISGSSMNLPFSVSANPAGQMFLSEQGNNRVLIWDRFPTSTQQPADRVLGQNSMTTNSAPNPPNAGSMATPGEVIFAENSLIVADSMNNRVLIFDSK</sequence>
<evidence type="ECO:0000256" key="1">
    <source>
        <dbReference type="ARBA" id="ARBA00022737"/>
    </source>
</evidence>
<dbReference type="GO" id="GO:0008270">
    <property type="term" value="F:zinc ion binding"/>
    <property type="evidence" value="ECO:0007669"/>
    <property type="project" value="UniProtKB-KW"/>
</dbReference>
<feature type="chain" id="PRO_5007573842" description="NHL repeat containing protein" evidence="3">
    <location>
        <begin position="22"/>
        <end position="404"/>
    </location>
</feature>
<gene>
    <name evidence="4" type="ORF">AZI85_01775</name>
</gene>
<dbReference type="Proteomes" id="UP000075391">
    <property type="component" value="Unassembled WGS sequence"/>
</dbReference>
<dbReference type="GO" id="GO:0043161">
    <property type="term" value="P:proteasome-mediated ubiquitin-dependent protein catabolic process"/>
    <property type="evidence" value="ECO:0007669"/>
    <property type="project" value="TreeGrafter"/>
</dbReference>
<feature type="compositionally biased region" description="Polar residues" evidence="2">
    <location>
        <begin position="349"/>
        <end position="366"/>
    </location>
</feature>
<feature type="signal peptide" evidence="3">
    <location>
        <begin position="1"/>
        <end position="21"/>
    </location>
</feature>
<reference evidence="4 5" key="1">
    <citation type="submission" date="2016-03" db="EMBL/GenBank/DDBJ databases">
        <authorList>
            <person name="Ploux O."/>
        </authorList>
    </citation>
    <scope>NUCLEOTIDE SEQUENCE [LARGE SCALE GENOMIC DNA]</scope>
    <source>
        <strain evidence="4 5">BER2</strain>
    </source>
</reference>
<evidence type="ECO:0000313" key="4">
    <source>
        <dbReference type="EMBL" id="KYG70686.1"/>
    </source>
</evidence>
<dbReference type="SUPFAM" id="SSF101898">
    <property type="entry name" value="NHL repeat"/>
    <property type="match status" value="1"/>
</dbReference>